<keyword evidence="1" id="KW-0812">Transmembrane</keyword>
<keyword evidence="1" id="KW-1133">Transmembrane helix</keyword>
<gene>
    <name evidence="2" type="ORF">COX05_04840</name>
</gene>
<feature type="transmembrane region" description="Helical" evidence="1">
    <location>
        <begin position="50"/>
        <end position="69"/>
    </location>
</feature>
<proteinExistence type="predicted"/>
<dbReference type="EMBL" id="PCSU01000088">
    <property type="protein sequence ID" value="PIP56099.1"/>
    <property type="molecule type" value="Genomic_DNA"/>
</dbReference>
<evidence type="ECO:0000313" key="2">
    <source>
        <dbReference type="EMBL" id="PIP56099.1"/>
    </source>
</evidence>
<evidence type="ECO:0000256" key="1">
    <source>
        <dbReference type="SAM" id="Phobius"/>
    </source>
</evidence>
<feature type="transmembrane region" description="Helical" evidence="1">
    <location>
        <begin position="75"/>
        <end position="92"/>
    </location>
</feature>
<organism evidence="2 3">
    <name type="scientific">candidate division WWE3 bacterium CG22_combo_CG10-13_8_21_14_all_39_12</name>
    <dbReference type="NCBI Taxonomy" id="1975094"/>
    <lineage>
        <taxon>Bacteria</taxon>
        <taxon>Katanobacteria</taxon>
    </lineage>
</organism>
<accession>A0A2H0BET7</accession>
<keyword evidence="1" id="KW-0472">Membrane</keyword>
<feature type="transmembrane region" description="Helical" evidence="1">
    <location>
        <begin position="99"/>
        <end position="118"/>
    </location>
</feature>
<evidence type="ECO:0000313" key="3">
    <source>
        <dbReference type="Proteomes" id="UP000228495"/>
    </source>
</evidence>
<comment type="caution">
    <text evidence="2">The sequence shown here is derived from an EMBL/GenBank/DDBJ whole genome shotgun (WGS) entry which is preliminary data.</text>
</comment>
<evidence type="ECO:0008006" key="4">
    <source>
        <dbReference type="Google" id="ProtNLM"/>
    </source>
</evidence>
<protein>
    <recommendedName>
        <fullName evidence="4">Rod shape-determining protein MreD</fullName>
    </recommendedName>
</protein>
<dbReference type="AlphaFoldDB" id="A0A2H0BET7"/>
<name>A0A2H0BET7_UNCKA</name>
<dbReference type="Proteomes" id="UP000228495">
    <property type="component" value="Unassembled WGS sequence"/>
</dbReference>
<reference evidence="2 3" key="1">
    <citation type="submission" date="2017-09" db="EMBL/GenBank/DDBJ databases">
        <title>Depth-based differentiation of microbial function through sediment-hosted aquifers and enrichment of novel symbionts in the deep terrestrial subsurface.</title>
        <authorList>
            <person name="Probst A.J."/>
            <person name="Ladd B."/>
            <person name="Jarett J.K."/>
            <person name="Geller-Mcgrath D.E."/>
            <person name="Sieber C.M."/>
            <person name="Emerson J.B."/>
            <person name="Anantharaman K."/>
            <person name="Thomas B.C."/>
            <person name="Malmstrom R."/>
            <person name="Stieglmeier M."/>
            <person name="Klingl A."/>
            <person name="Woyke T."/>
            <person name="Ryan C.M."/>
            <person name="Banfield J.F."/>
        </authorList>
    </citation>
    <scope>NUCLEOTIDE SEQUENCE [LARGE SCALE GENOMIC DNA]</scope>
    <source>
        <strain evidence="2">CG22_combo_CG10-13_8_21_14_all_39_12</strain>
    </source>
</reference>
<sequence length="119" mass="13305">MTRYIGLLSLFLLSIAQVAWAPFLVVFGWVFPVFIVSVWVVYPYFIHRHLLIMTVLGGIILDSMGNSLFGLHMSASILSLLSIHLIETYAITHKTVARFVSFIVSVVIYVLITQGGFVS</sequence>